<organism evidence="4 5">
    <name type="scientific">Thauera chlorobenzoica</name>
    <dbReference type="NCBI Taxonomy" id="96773"/>
    <lineage>
        <taxon>Bacteria</taxon>
        <taxon>Pseudomonadati</taxon>
        <taxon>Pseudomonadota</taxon>
        <taxon>Betaproteobacteria</taxon>
        <taxon>Rhodocyclales</taxon>
        <taxon>Zoogloeaceae</taxon>
        <taxon>Thauera</taxon>
    </lineage>
</organism>
<dbReference type="Pfam" id="PF00378">
    <property type="entry name" value="ECH_1"/>
    <property type="match status" value="1"/>
</dbReference>
<dbReference type="PANTHER" id="PTHR11941">
    <property type="entry name" value="ENOYL-COA HYDRATASE-RELATED"/>
    <property type="match status" value="1"/>
</dbReference>
<dbReference type="InterPro" id="IPR001753">
    <property type="entry name" value="Enoyl-CoA_hydra/iso"/>
</dbReference>
<keyword evidence="5" id="KW-1185">Reference proteome</keyword>
<dbReference type="PROSITE" id="PS00166">
    <property type="entry name" value="ENOYL_COA_HYDRATASE"/>
    <property type="match status" value="1"/>
</dbReference>
<evidence type="ECO:0000256" key="3">
    <source>
        <dbReference type="RuleBase" id="RU003707"/>
    </source>
</evidence>
<name>A0A1H5VVR9_9RHOO</name>
<dbReference type="CDD" id="cd06558">
    <property type="entry name" value="crotonase-like"/>
    <property type="match status" value="1"/>
</dbReference>
<dbReference type="InterPro" id="IPR014748">
    <property type="entry name" value="Enoyl-CoA_hydra_C"/>
</dbReference>
<dbReference type="EMBL" id="CP018839">
    <property type="protein sequence ID" value="APR03941.1"/>
    <property type="molecule type" value="Genomic_DNA"/>
</dbReference>
<dbReference type="NCBIfam" id="NF006013">
    <property type="entry name" value="PRK08150.1"/>
    <property type="match status" value="1"/>
</dbReference>
<evidence type="ECO:0000256" key="1">
    <source>
        <dbReference type="ARBA" id="ARBA00005254"/>
    </source>
</evidence>
<dbReference type="SUPFAM" id="SSF52096">
    <property type="entry name" value="ClpP/crotonase"/>
    <property type="match status" value="1"/>
</dbReference>
<evidence type="ECO:0000313" key="5">
    <source>
        <dbReference type="Proteomes" id="UP000185739"/>
    </source>
</evidence>
<dbReference type="InterPro" id="IPR018376">
    <property type="entry name" value="Enoyl-CoA_hyd/isom_CS"/>
</dbReference>
<dbReference type="Proteomes" id="UP000185739">
    <property type="component" value="Chromosome"/>
</dbReference>
<dbReference type="GO" id="GO:0006635">
    <property type="term" value="P:fatty acid beta-oxidation"/>
    <property type="evidence" value="ECO:0007669"/>
    <property type="project" value="TreeGrafter"/>
</dbReference>
<sequence length="258" mass="27891">MTMSERLVRTSTEDHIYTVTLARPEKRNAISDRLLEALEQALIATPVGTRAIILAGDGEHFCAGLDLSEHQHREPFGVMLHSRGWHRIFDRLQNGGIPVVSALQGAVIGGGLELAMSTHVRVAEPDTIYQLPEGRHGIFVGGGGSVRVARIIGAGRMCEMMLTGRILDAEDGQRLGLSHYLVGAGESLAKAQQLARRIAENAPMANWAMVSAISRIDNMASEDGLFVESLTAALTQTSPEVAERIGHFLNRKGKGPQQ</sequence>
<dbReference type="KEGG" id="tcl:Tchl_1082"/>
<protein>
    <submittedName>
        <fullName evidence="4">Enoyl-CoA hydratase</fullName>
    </submittedName>
</protein>
<dbReference type="InterPro" id="IPR029045">
    <property type="entry name" value="ClpP/crotonase-like_dom_sf"/>
</dbReference>
<evidence type="ECO:0000256" key="2">
    <source>
        <dbReference type="ARBA" id="ARBA00023239"/>
    </source>
</evidence>
<dbReference type="AlphaFoldDB" id="A0A1H5VVR9"/>
<comment type="similarity">
    <text evidence="1 3">Belongs to the enoyl-CoA hydratase/isomerase family.</text>
</comment>
<gene>
    <name evidence="4" type="ORF">Tchl_1082</name>
</gene>
<dbReference type="GO" id="GO:0016829">
    <property type="term" value="F:lyase activity"/>
    <property type="evidence" value="ECO:0007669"/>
    <property type="project" value="UniProtKB-KW"/>
</dbReference>
<proteinExistence type="inferred from homology"/>
<reference evidence="4 5" key="1">
    <citation type="submission" date="2016-12" db="EMBL/GenBank/DDBJ databases">
        <title>Complete genome sequence of Thauera chlorobenzoica, a Betaproteobacterium degrading haloaromatics anaerobically to CO2 and halides.</title>
        <authorList>
            <person name="Goris T."/>
            <person name="Mergelsberg M."/>
            <person name="Boll M."/>
        </authorList>
    </citation>
    <scope>NUCLEOTIDE SEQUENCE [LARGE SCALE GENOMIC DNA]</scope>
    <source>
        <strain evidence="4 5">3CB1</strain>
    </source>
</reference>
<accession>A0A1H5VVR9</accession>
<keyword evidence="2" id="KW-0456">Lyase</keyword>
<dbReference type="Gene3D" id="1.10.12.10">
    <property type="entry name" value="Lyase 2-enoyl-coa Hydratase, Chain A, domain 2"/>
    <property type="match status" value="1"/>
</dbReference>
<evidence type="ECO:0000313" key="4">
    <source>
        <dbReference type="EMBL" id="APR03941.1"/>
    </source>
</evidence>
<dbReference type="PANTHER" id="PTHR11941:SF54">
    <property type="entry name" value="ENOYL-COA HYDRATASE, MITOCHONDRIAL"/>
    <property type="match status" value="1"/>
</dbReference>
<dbReference type="Gene3D" id="3.90.226.10">
    <property type="entry name" value="2-enoyl-CoA Hydratase, Chain A, domain 1"/>
    <property type="match status" value="1"/>
</dbReference>
<dbReference type="STRING" id="96773.Tchl_1082"/>